<reference evidence="1 2" key="1">
    <citation type="submission" date="2011-07" db="EMBL/GenBank/DDBJ databases">
        <authorList>
            <person name="Coyne R."/>
            <person name="Brami D."/>
            <person name="Johnson J."/>
            <person name="Hostetler J."/>
            <person name="Hannick L."/>
            <person name="Clark T."/>
            <person name="Cassidy-Hanley D."/>
            <person name="Inman J."/>
        </authorList>
    </citation>
    <scope>NUCLEOTIDE SEQUENCE [LARGE SCALE GENOMIC DNA]</scope>
    <source>
        <strain evidence="1 2">G5</strain>
    </source>
</reference>
<dbReference type="InParanoid" id="G0R4Z1"/>
<organism evidence="1 2">
    <name type="scientific">Ichthyophthirius multifiliis</name>
    <name type="common">White spot disease agent</name>
    <name type="synonym">Ich</name>
    <dbReference type="NCBI Taxonomy" id="5932"/>
    <lineage>
        <taxon>Eukaryota</taxon>
        <taxon>Sar</taxon>
        <taxon>Alveolata</taxon>
        <taxon>Ciliophora</taxon>
        <taxon>Intramacronucleata</taxon>
        <taxon>Oligohymenophorea</taxon>
        <taxon>Hymenostomatida</taxon>
        <taxon>Ophryoglenina</taxon>
        <taxon>Ichthyophthirius</taxon>
    </lineage>
</organism>
<dbReference type="Proteomes" id="UP000008983">
    <property type="component" value="Unassembled WGS sequence"/>
</dbReference>
<dbReference type="OrthoDB" id="290667at2759"/>
<dbReference type="RefSeq" id="XP_004024385.1">
    <property type="nucleotide sequence ID" value="XM_004024336.1"/>
</dbReference>
<dbReference type="eggNOG" id="ENOG502SI7C">
    <property type="taxonomic scope" value="Eukaryota"/>
</dbReference>
<gene>
    <name evidence="1" type="ORF">IMG5_195570</name>
</gene>
<evidence type="ECO:0000313" key="2">
    <source>
        <dbReference type="Proteomes" id="UP000008983"/>
    </source>
</evidence>
<dbReference type="AlphaFoldDB" id="G0R4Z1"/>
<protein>
    <submittedName>
        <fullName evidence="1">Uncharacterized protein</fullName>
    </submittedName>
</protein>
<keyword evidence="2" id="KW-1185">Reference proteome</keyword>
<dbReference type="EMBL" id="GL984358">
    <property type="protein sequence ID" value="EGR27475.1"/>
    <property type="molecule type" value="Genomic_DNA"/>
</dbReference>
<name>G0R4Z1_ICHMU</name>
<sequence length="723" mass="81633">MNPLFVSLRDIRVYLTARTDNRVLEKGTKQNSLSTKEIKITKVANMYLWGIHENENISQPFKLFKSAPGGILGPANSVQFKFKVDNILPEGSELTVKIDAQCNGIFENSVVTNLPVLQGKSKVSCFFQLGKIICKNVGAFLNKDTEYFVAVKIFYKNDAPDLTNFGGIEIESLVFDNQGNQINNVSVFRPLEGISTELFTNTEYLDLTGWHKQDVFQFGTSQVLTANDDGSLSSLPNAMQNLMIENQGTIGIVPGNFENQQVIFFLKSSYNQMTKSPLNKKIFIRLNIMFNPKIIQIKRGFETLGIDFVGYNNVLKRWDVDFLECYKEFKSLSKTRKIPKCTWYDKPQDQQVNTIDNIENTVNSNKYSFARFECGAKDDANYVADQCNNFQGYKVDASGDILSFSSAVVSLRHVSFPQGFHSQLYPDQDLLDFVVSFEEAEYISGQLEYKIVTAQLINAYTIQGYYLNNIKVSYVNFYGGSAMTNNGMFIPTMIRIGGTILNQEFLNSNKILVFLDSLINAESFLENASQTQDRSIGCSFGTCEYVKCEGTVSGENTWMNQKHFEVSNVHNVENEFNLLIPLQNEVDKLPKNVVLAFANQSRNSLGVEGLVQIVSVYRVFGPAVQGNLKIVGNGQYGAGLTISSFSLNIFDLALDEGLTEEQTDINDPSIKWKYWSCRSERLRRDVLEMWTITAYRACFLIQNGTGKAYYWTKMLSKGSSRFN</sequence>
<accession>G0R4Z1</accession>
<evidence type="ECO:0000313" key="1">
    <source>
        <dbReference type="EMBL" id="EGR27475.1"/>
    </source>
</evidence>
<dbReference type="GeneID" id="14903541"/>
<proteinExistence type="predicted"/>